<dbReference type="InterPro" id="IPR012338">
    <property type="entry name" value="Beta-lactam/transpept-like"/>
</dbReference>
<protein>
    <submittedName>
        <fullName evidence="3">Class A beta-lactamase-related serine hydrolase</fullName>
    </submittedName>
</protein>
<dbReference type="InterPro" id="IPR050789">
    <property type="entry name" value="Diverse_Enzym_Activities"/>
</dbReference>
<dbReference type="AlphaFoldDB" id="A0A7C4QT72"/>
<dbReference type="GO" id="GO:0016787">
    <property type="term" value="F:hydrolase activity"/>
    <property type="evidence" value="ECO:0007669"/>
    <property type="project" value="UniProtKB-KW"/>
</dbReference>
<gene>
    <name evidence="3" type="ORF">ENS64_00855</name>
</gene>
<keyword evidence="3" id="KW-0378">Hydrolase</keyword>
<sequence>MPRCFWSCLAVCASWFVAAASVGAAEFDGSVLRELRGALQRFVDEEVVAGAVAVVGSKAGIAHIEAVGYQSWETKKPMSMDVLFRIASMTKPITALAVMQLQEAGRLAVHDPVENYLPEFRGQMLAVKKDNMVALVKPSRPITIRDLLTHTSGLPGGYPAGYDNLYNTRQLTLRESILLQSQRPLDFEPGSRWAYCNAGIDTLGRIVEVVSGESYSDYLTRHIFGPLEMFETTPFVRPDQRVRVAGLYEQRQGQLVAAQRPLIGLEEGSRHPVPAGGLLSTGPDLARLYQCLLNGGEWNGRRLIKPETLQEMTKVQTGDLTTGFVPGMGFGYGFAVVREPQGVTAMLSPGSYGHGGAFGTQGWLDPHQDVFVILLVQRVGLPNADGSEIRRVVQDIAVKALRKP</sequence>
<feature type="domain" description="Beta-lactamase-related" evidence="2">
    <location>
        <begin position="37"/>
        <end position="388"/>
    </location>
</feature>
<organism evidence="3">
    <name type="scientific">Schlesneria paludicola</name>
    <dbReference type="NCBI Taxonomy" id="360056"/>
    <lineage>
        <taxon>Bacteria</taxon>
        <taxon>Pseudomonadati</taxon>
        <taxon>Planctomycetota</taxon>
        <taxon>Planctomycetia</taxon>
        <taxon>Planctomycetales</taxon>
        <taxon>Planctomycetaceae</taxon>
        <taxon>Schlesneria</taxon>
    </lineage>
</organism>
<proteinExistence type="predicted"/>
<dbReference type="Gene3D" id="3.40.710.10">
    <property type="entry name" value="DD-peptidase/beta-lactamase superfamily"/>
    <property type="match status" value="1"/>
</dbReference>
<keyword evidence="1" id="KW-0732">Signal</keyword>
<dbReference type="EMBL" id="DSVQ01000003">
    <property type="protein sequence ID" value="HGT37810.1"/>
    <property type="molecule type" value="Genomic_DNA"/>
</dbReference>
<dbReference type="InterPro" id="IPR001466">
    <property type="entry name" value="Beta-lactam-related"/>
</dbReference>
<dbReference type="PANTHER" id="PTHR43283:SF3">
    <property type="entry name" value="BETA-LACTAMASE FAMILY PROTEIN (AFU_ORTHOLOGUE AFUA_5G07500)"/>
    <property type="match status" value="1"/>
</dbReference>
<evidence type="ECO:0000259" key="2">
    <source>
        <dbReference type="Pfam" id="PF00144"/>
    </source>
</evidence>
<evidence type="ECO:0000256" key="1">
    <source>
        <dbReference type="SAM" id="SignalP"/>
    </source>
</evidence>
<dbReference type="SUPFAM" id="SSF56601">
    <property type="entry name" value="beta-lactamase/transpeptidase-like"/>
    <property type="match status" value="1"/>
</dbReference>
<accession>A0A7C4QT72</accession>
<evidence type="ECO:0000313" key="3">
    <source>
        <dbReference type="EMBL" id="HGT37810.1"/>
    </source>
</evidence>
<feature type="signal peptide" evidence="1">
    <location>
        <begin position="1"/>
        <end position="24"/>
    </location>
</feature>
<dbReference type="Pfam" id="PF00144">
    <property type="entry name" value="Beta-lactamase"/>
    <property type="match status" value="1"/>
</dbReference>
<dbReference type="PANTHER" id="PTHR43283">
    <property type="entry name" value="BETA-LACTAMASE-RELATED"/>
    <property type="match status" value="1"/>
</dbReference>
<reference evidence="3" key="1">
    <citation type="journal article" date="2020" name="mSystems">
        <title>Genome- and Community-Level Interaction Insights into Carbon Utilization and Element Cycling Functions of Hydrothermarchaeota in Hydrothermal Sediment.</title>
        <authorList>
            <person name="Zhou Z."/>
            <person name="Liu Y."/>
            <person name="Xu W."/>
            <person name="Pan J."/>
            <person name="Luo Z.H."/>
            <person name="Li M."/>
        </authorList>
    </citation>
    <scope>NUCLEOTIDE SEQUENCE [LARGE SCALE GENOMIC DNA]</scope>
    <source>
        <strain evidence="3">SpSt-508</strain>
    </source>
</reference>
<feature type="chain" id="PRO_5028272541" evidence="1">
    <location>
        <begin position="25"/>
        <end position="404"/>
    </location>
</feature>
<comment type="caution">
    <text evidence="3">The sequence shown here is derived from an EMBL/GenBank/DDBJ whole genome shotgun (WGS) entry which is preliminary data.</text>
</comment>
<name>A0A7C4QT72_9PLAN</name>